<name>V4GWL8_9EURY</name>
<feature type="domain" description="Cation/H+ exchanger transmembrane" evidence="8">
    <location>
        <begin position="19"/>
        <end position="374"/>
    </location>
</feature>
<protein>
    <submittedName>
        <fullName evidence="9">Potassium/proton antiporter membrane subunit, cpa2 family protein</fullName>
    </submittedName>
</protein>
<comment type="subcellular location">
    <subcellularLocation>
        <location evidence="1">Membrane</location>
        <topology evidence="1">Multi-pass membrane protein</topology>
    </subcellularLocation>
</comment>
<feature type="transmembrane region" description="Helical" evidence="7">
    <location>
        <begin position="184"/>
        <end position="204"/>
    </location>
</feature>
<dbReference type="InterPro" id="IPR010916">
    <property type="entry name" value="TonB_box_CS"/>
</dbReference>
<feature type="transmembrane region" description="Helical" evidence="7">
    <location>
        <begin position="355"/>
        <end position="378"/>
    </location>
</feature>
<keyword evidence="5 7" id="KW-1133">Transmembrane helix</keyword>
<feature type="transmembrane region" description="Helical" evidence="7">
    <location>
        <begin position="6"/>
        <end position="23"/>
    </location>
</feature>
<dbReference type="PANTHER" id="PTHR42751">
    <property type="entry name" value="SODIUM/HYDROGEN EXCHANGER FAMILY/TRKA DOMAIN PROTEIN"/>
    <property type="match status" value="1"/>
</dbReference>
<evidence type="ECO:0000256" key="6">
    <source>
        <dbReference type="ARBA" id="ARBA00023136"/>
    </source>
</evidence>
<dbReference type="GO" id="GO:1902600">
    <property type="term" value="P:proton transmembrane transport"/>
    <property type="evidence" value="ECO:0007669"/>
    <property type="project" value="InterPro"/>
</dbReference>
<reference evidence="9 10" key="1">
    <citation type="journal article" date="2013" name="Genome Announc.">
        <title>Draft Genome Sequence of 'Candidatus Halobonum tyrrellensis' Strain G22, Isolated from the Hypersaline Waters of Lake Tyrrell, Australia.</title>
        <authorList>
            <person name="Ugalde J.A."/>
            <person name="Narasingarao P."/>
            <person name="Kuo S."/>
            <person name="Podell S."/>
            <person name="Allen E.E."/>
        </authorList>
    </citation>
    <scope>NUCLEOTIDE SEQUENCE [LARGE SCALE GENOMIC DNA]</scope>
    <source>
        <strain evidence="9 10">G22</strain>
    </source>
</reference>
<evidence type="ECO:0000256" key="2">
    <source>
        <dbReference type="ARBA" id="ARBA00005551"/>
    </source>
</evidence>
<dbReference type="Gene3D" id="1.20.1530.20">
    <property type="match status" value="1"/>
</dbReference>
<evidence type="ECO:0000256" key="4">
    <source>
        <dbReference type="ARBA" id="ARBA00022692"/>
    </source>
</evidence>
<feature type="transmembrane region" description="Helical" evidence="7">
    <location>
        <begin position="288"/>
        <end position="310"/>
    </location>
</feature>
<accession>V4GWL8</accession>
<dbReference type="Pfam" id="PF00999">
    <property type="entry name" value="Na_H_Exchanger"/>
    <property type="match status" value="1"/>
</dbReference>
<dbReference type="PROSITE" id="PS00430">
    <property type="entry name" value="TONB_DEPENDENT_REC_1"/>
    <property type="match status" value="1"/>
</dbReference>
<keyword evidence="6 7" id="KW-0472">Membrane</keyword>
<dbReference type="PANTHER" id="PTHR42751:SF4">
    <property type="entry name" value="K(+)_H(+) ANTIPORTER SUBUNIT KHTU"/>
    <property type="match status" value="1"/>
</dbReference>
<evidence type="ECO:0000256" key="3">
    <source>
        <dbReference type="ARBA" id="ARBA00022448"/>
    </source>
</evidence>
<dbReference type="InterPro" id="IPR038770">
    <property type="entry name" value="Na+/solute_symporter_sf"/>
</dbReference>
<evidence type="ECO:0000256" key="7">
    <source>
        <dbReference type="SAM" id="Phobius"/>
    </source>
</evidence>
<dbReference type="Proteomes" id="UP000017840">
    <property type="component" value="Unassembled WGS sequence"/>
</dbReference>
<comment type="caution">
    <text evidence="9">The sequence shown here is derived from an EMBL/GenBank/DDBJ whole genome shotgun (WGS) entry which is preliminary data.</text>
</comment>
<feature type="transmembrane region" description="Helical" evidence="7">
    <location>
        <begin position="94"/>
        <end position="116"/>
    </location>
</feature>
<feature type="transmembrane region" description="Helical" evidence="7">
    <location>
        <begin position="225"/>
        <end position="249"/>
    </location>
</feature>
<dbReference type="AlphaFoldDB" id="V4GWL8"/>
<dbReference type="PATRIC" id="fig|1324957.4.peg.682"/>
<comment type="similarity">
    <text evidence="2">Belongs to the monovalent cation:proton antiporter 2 (CPA2) transporter (TC 2.A.37) family.</text>
</comment>
<dbReference type="GO" id="GO:0015297">
    <property type="term" value="F:antiporter activity"/>
    <property type="evidence" value="ECO:0007669"/>
    <property type="project" value="InterPro"/>
</dbReference>
<feature type="transmembrane region" description="Helical" evidence="7">
    <location>
        <begin position="35"/>
        <end position="55"/>
    </location>
</feature>
<keyword evidence="3" id="KW-0813">Transport</keyword>
<evidence type="ECO:0000256" key="5">
    <source>
        <dbReference type="ARBA" id="ARBA00022989"/>
    </source>
</evidence>
<dbReference type="EMBL" id="ASGZ01000008">
    <property type="protein sequence ID" value="ESP89561.1"/>
    <property type="molecule type" value="Genomic_DNA"/>
</dbReference>
<dbReference type="GO" id="GO:0016020">
    <property type="term" value="C:membrane"/>
    <property type="evidence" value="ECO:0007669"/>
    <property type="project" value="UniProtKB-SubCell"/>
</dbReference>
<dbReference type="eggNOG" id="arCOG01955">
    <property type="taxonomic scope" value="Archaea"/>
</dbReference>
<feature type="transmembrane region" description="Helical" evidence="7">
    <location>
        <begin position="331"/>
        <end position="349"/>
    </location>
</feature>
<dbReference type="STRING" id="1324957.K933_03355"/>
<organism evidence="9 10">
    <name type="scientific">Candidatus Halobonum tyrrellensis G22</name>
    <dbReference type="NCBI Taxonomy" id="1324957"/>
    <lineage>
        <taxon>Archaea</taxon>
        <taxon>Methanobacteriati</taxon>
        <taxon>Methanobacteriota</taxon>
        <taxon>Stenosarchaea group</taxon>
        <taxon>Halobacteria</taxon>
        <taxon>Halobacteriales</taxon>
        <taxon>Haloferacaceae</taxon>
        <taxon>Candidatus Halobonum</taxon>
    </lineage>
</organism>
<keyword evidence="10" id="KW-1185">Reference proteome</keyword>
<keyword evidence="4 7" id="KW-0812">Transmembrane</keyword>
<dbReference type="InterPro" id="IPR006153">
    <property type="entry name" value="Cation/H_exchanger_TM"/>
</dbReference>
<sequence length="393" mass="39189">MAAENGLLALGVLFGVVAAAGAVGRRTGVPAVPLYVLGGVVVGPYVAGAAGLPYVSDSETVTVLAEVGVVLLLFFLGLEFSLDRLLAARRRLSAAAGVDLLVNFPLGVALGLLFGWGPVGAFLLGGVVYVSSSAVITKSLVDLGWIADPEAEPVLGTLVAEDLVVAVYLALASALVLGGDPASAAVRVGVALAFLVVVAALAQFGARPLARALDGSDEDLVLRTMALALVVAGLALAVGASEGVAGFFVGVGVGATPLHDRVAETLAPVRDAVAAVFFAWVGLRTDPALVVAVAGPLAVAAVVTGPAKVLSGAVGGRLYDLPRRRSLRTGLALVARGEFSLVIAALAAASPDPRVAATLPAFAVGYVLVMALAGTLAMSEAARIERLLGVGAD</sequence>
<feature type="transmembrane region" description="Helical" evidence="7">
    <location>
        <begin position="61"/>
        <end position="82"/>
    </location>
</feature>
<gene>
    <name evidence="9" type="ORF">K933_03355</name>
</gene>
<dbReference type="OrthoDB" id="12029at2157"/>
<evidence type="ECO:0000313" key="9">
    <source>
        <dbReference type="EMBL" id="ESP89561.1"/>
    </source>
</evidence>
<evidence type="ECO:0000259" key="8">
    <source>
        <dbReference type="Pfam" id="PF00999"/>
    </source>
</evidence>
<dbReference type="RefSeq" id="WP_023393262.1">
    <property type="nucleotide sequence ID" value="NZ_ASGZ01000008.1"/>
</dbReference>
<evidence type="ECO:0000256" key="1">
    <source>
        <dbReference type="ARBA" id="ARBA00004141"/>
    </source>
</evidence>
<proteinExistence type="inferred from homology"/>
<evidence type="ECO:0000313" key="10">
    <source>
        <dbReference type="Proteomes" id="UP000017840"/>
    </source>
</evidence>